<dbReference type="PANTHER" id="PTHR10165:SF158">
    <property type="entry name" value="PAP2 DOMAIN PROTEIN (AFU_ORTHOLOGUE AFUA_4G08970)"/>
    <property type="match status" value="1"/>
</dbReference>
<evidence type="ECO:0000256" key="5">
    <source>
        <dbReference type="ARBA" id="ARBA00023136"/>
    </source>
</evidence>
<dbReference type="GO" id="GO:0016020">
    <property type="term" value="C:membrane"/>
    <property type="evidence" value="ECO:0007669"/>
    <property type="project" value="UniProtKB-SubCell"/>
</dbReference>
<evidence type="ECO:0000313" key="10">
    <source>
        <dbReference type="Proteomes" id="UP000224634"/>
    </source>
</evidence>
<name>A0A2B7Z4P1_POLH7</name>
<dbReference type="GO" id="GO:0006644">
    <property type="term" value="P:phospholipid metabolic process"/>
    <property type="evidence" value="ECO:0007669"/>
    <property type="project" value="InterPro"/>
</dbReference>
<keyword evidence="10" id="KW-1185">Reference proteome</keyword>
<feature type="compositionally biased region" description="Low complexity" evidence="6">
    <location>
        <begin position="364"/>
        <end position="374"/>
    </location>
</feature>
<evidence type="ECO:0000313" key="9">
    <source>
        <dbReference type="EMBL" id="PGH28012.1"/>
    </source>
</evidence>
<organism evidence="9 10">
    <name type="scientific">Polytolypa hystricis (strain UAMH7299)</name>
    <dbReference type="NCBI Taxonomy" id="1447883"/>
    <lineage>
        <taxon>Eukaryota</taxon>
        <taxon>Fungi</taxon>
        <taxon>Dikarya</taxon>
        <taxon>Ascomycota</taxon>
        <taxon>Pezizomycotina</taxon>
        <taxon>Eurotiomycetes</taxon>
        <taxon>Eurotiomycetidae</taxon>
        <taxon>Onygenales</taxon>
        <taxon>Onygenales incertae sedis</taxon>
        <taxon>Polytolypa</taxon>
    </lineage>
</organism>
<evidence type="ECO:0000256" key="7">
    <source>
        <dbReference type="SAM" id="Phobius"/>
    </source>
</evidence>
<feature type="domain" description="Phosphatidic acid phosphatase type 2/haloperoxidase" evidence="8">
    <location>
        <begin position="120"/>
        <end position="263"/>
    </location>
</feature>
<evidence type="ECO:0000259" key="8">
    <source>
        <dbReference type="SMART" id="SM00014"/>
    </source>
</evidence>
<gene>
    <name evidence="9" type="ORF">AJ80_00267</name>
</gene>
<dbReference type="PANTHER" id="PTHR10165">
    <property type="entry name" value="LIPID PHOSPHATE PHOSPHATASE"/>
    <property type="match status" value="1"/>
</dbReference>
<dbReference type="InterPro" id="IPR000326">
    <property type="entry name" value="PAP2/HPO"/>
</dbReference>
<evidence type="ECO:0000256" key="4">
    <source>
        <dbReference type="ARBA" id="ARBA00022989"/>
    </source>
</evidence>
<evidence type="ECO:0000256" key="3">
    <source>
        <dbReference type="ARBA" id="ARBA00022692"/>
    </source>
</evidence>
<dbReference type="SUPFAM" id="SSF48317">
    <property type="entry name" value="Acid phosphatase/Vanadium-dependent haloperoxidase"/>
    <property type="match status" value="1"/>
</dbReference>
<keyword evidence="5 7" id="KW-0472">Membrane</keyword>
<feature type="transmembrane region" description="Helical" evidence="7">
    <location>
        <begin position="59"/>
        <end position="83"/>
    </location>
</feature>
<dbReference type="AlphaFoldDB" id="A0A2B7Z4P1"/>
<dbReference type="Proteomes" id="UP000224634">
    <property type="component" value="Unassembled WGS sequence"/>
</dbReference>
<keyword evidence="3 7" id="KW-0812">Transmembrane</keyword>
<feature type="region of interest" description="Disordered" evidence="6">
    <location>
        <begin position="285"/>
        <end position="306"/>
    </location>
</feature>
<comment type="caution">
    <text evidence="9">The sequence shown here is derived from an EMBL/GenBank/DDBJ whole genome shotgun (WGS) entry which is preliminary data.</text>
</comment>
<protein>
    <recommendedName>
        <fullName evidence="8">Phosphatidic acid phosphatase type 2/haloperoxidase domain-containing protein</fullName>
    </recommendedName>
</protein>
<sequence length="431" mass="47790">METTNRPIRVRIVISYVLDYVILAALVAGFFILDKVEPFHQKFSLRNYTLQYPYAEHEIIPIPLALALSGGIPLAVIGIYTVIIDGIFSHHKPQSSSGRKNIKTIFGPYKLKDRLWELNCGILGLFLAQAAAFVITAALKNACGKPRPDLISRCLPPRDAEDAFMFGLSDHSICTQKDNDLLKDGFRSFPSASFAGLFYLSLYLAGKLHLMDNRGEVWKTWIVMIPTLGAALIATTRIMDARHHPFDVISGSMLGILCAYISYRQYFPPISESWRKGRAYPIRTWGQGANPPPPAHPVRTNTDQSQLSEYADGVAQPLDPEYQGMTSARMQAHRPKHAGSSSPTSPPHNPFESTQYSRRRPDVEGSSSSGESGSAFEMQSSRGRSESRTHLDPRYHGDMGYRPALPQQARPPSGSPPLGDRPVSVADPLRR</sequence>
<evidence type="ECO:0000256" key="1">
    <source>
        <dbReference type="ARBA" id="ARBA00004141"/>
    </source>
</evidence>
<dbReference type="GO" id="GO:0046839">
    <property type="term" value="P:phospholipid dephosphorylation"/>
    <property type="evidence" value="ECO:0007669"/>
    <property type="project" value="TreeGrafter"/>
</dbReference>
<proteinExistence type="inferred from homology"/>
<dbReference type="Gene3D" id="1.20.144.10">
    <property type="entry name" value="Phosphatidic acid phosphatase type 2/haloperoxidase"/>
    <property type="match status" value="1"/>
</dbReference>
<dbReference type="EMBL" id="PDNA01000002">
    <property type="protein sequence ID" value="PGH28012.1"/>
    <property type="molecule type" value="Genomic_DNA"/>
</dbReference>
<reference evidence="9 10" key="1">
    <citation type="submission" date="2017-10" db="EMBL/GenBank/DDBJ databases">
        <title>Comparative genomics in systemic dimorphic fungi from Ajellomycetaceae.</title>
        <authorList>
            <person name="Munoz J.F."/>
            <person name="Mcewen J.G."/>
            <person name="Clay O.K."/>
            <person name="Cuomo C.A."/>
        </authorList>
    </citation>
    <scope>NUCLEOTIDE SEQUENCE [LARGE SCALE GENOMIC DNA]</scope>
    <source>
        <strain evidence="9 10">UAMH7299</strain>
    </source>
</reference>
<dbReference type="InterPro" id="IPR043216">
    <property type="entry name" value="PAP-like"/>
</dbReference>
<comment type="subcellular location">
    <subcellularLocation>
        <location evidence="1">Membrane</location>
        <topology evidence="1">Multi-pass membrane protein</topology>
    </subcellularLocation>
</comment>
<dbReference type="STRING" id="1447883.A0A2B7Z4P1"/>
<evidence type="ECO:0000256" key="6">
    <source>
        <dbReference type="SAM" id="MobiDB-lite"/>
    </source>
</evidence>
<dbReference type="OrthoDB" id="8907274at2759"/>
<dbReference type="GO" id="GO:0008195">
    <property type="term" value="F:phosphatidate phosphatase activity"/>
    <property type="evidence" value="ECO:0007669"/>
    <property type="project" value="TreeGrafter"/>
</dbReference>
<evidence type="ECO:0000256" key="2">
    <source>
        <dbReference type="ARBA" id="ARBA00008816"/>
    </source>
</evidence>
<comment type="similarity">
    <text evidence="2">Belongs to the PA-phosphatase related phosphoesterase family.</text>
</comment>
<dbReference type="InterPro" id="IPR036938">
    <property type="entry name" value="PAP2/HPO_sf"/>
</dbReference>
<dbReference type="Pfam" id="PF01569">
    <property type="entry name" value="PAP2"/>
    <property type="match status" value="1"/>
</dbReference>
<feature type="region of interest" description="Disordered" evidence="6">
    <location>
        <begin position="328"/>
        <end position="431"/>
    </location>
</feature>
<feature type="compositionally biased region" description="Basic and acidic residues" evidence="6">
    <location>
        <begin position="383"/>
        <end position="399"/>
    </location>
</feature>
<dbReference type="CDD" id="cd03390">
    <property type="entry name" value="PAP2_containing_1_like"/>
    <property type="match status" value="1"/>
</dbReference>
<dbReference type="SMART" id="SM00014">
    <property type="entry name" value="acidPPc"/>
    <property type="match status" value="1"/>
</dbReference>
<feature type="transmembrane region" description="Helical" evidence="7">
    <location>
        <begin position="118"/>
        <end position="139"/>
    </location>
</feature>
<keyword evidence="4 7" id="KW-1133">Transmembrane helix</keyword>
<feature type="transmembrane region" description="Helical" evidence="7">
    <location>
        <begin position="12"/>
        <end position="33"/>
    </location>
</feature>
<accession>A0A2B7Z4P1</accession>
<feature type="transmembrane region" description="Helical" evidence="7">
    <location>
        <begin position="218"/>
        <end position="239"/>
    </location>
</feature>
<feature type="transmembrane region" description="Helical" evidence="7">
    <location>
        <begin position="188"/>
        <end position="206"/>
    </location>
</feature>